<feature type="transmembrane region" description="Helical" evidence="2">
    <location>
        <begin position="164"/>
        <end position="184"/>
    </location>
</feature>
<keyword evidence="2" id="KW-0812">Transmembrane</keyword>
<dbReference type="EMBL" id="BAABIK010000027">
    <property type="protein sequence ID" value="GAA4952146.1"/>
    <property type="molecule type" value="Genomic_DNA"/>
</dbReference>
<keyword evidence="4" id="KW-1185">Reference proteome</keyword>
<accession>A0ABP9GSE5</accession>
<gene>
    <name evidence="3" type="ORF">GCM10023224_41040</name>
</gene>
<name>A0ABP9GSE5_9ACTN</name>
<dbReference type="Proteomes" id="UP001499993">
    <property type="component" value="Unassembled WGS sequence"/>
</dbReference>
<feature type="transmembrane region" description="Helical" evidence="2">
    <location>
        <begin position="104"/>
        <end position="126"/>
    </location>
</feature>
<reference evidence="4" key="1">
    <citation type="journal article" date="2019" name="Int. J. Syst. Evol. Microbiol.">
        <title>The Global Catalogue of Microorganisms (GCM) 10K type strain sequencing project: providing services to taxonomists for standard genome sequencing and annotation.</title>
        <authorList>
            <consortium name="The Broad Institute Genomics Platform"/>
            <consortium name="The Broad Institute Genome Sequencing Center for Infectious Disease"/>
            <person name="Wu L."/>
            <person name="Ma J."/>
        </authorList>
    </citation>
    <scope>NUCLEOTIDE SEQUENCE [LARGE SCALE GENOMIC DNA]</scope>
    <source>
        <strain evidence="4">JCM 18123</strain>
    </source>
</reference>
<feature type="transmembrane region" description="Helical" evidence="2">
    <location>
        <begin position="73"/>
        <end position="92"/>
    </location>
</feature>
<keyword evidence="2" id="KW-1133">Transmembrane helix</keyword>
<feature type="compositionally biased region" description="Low complexity" evidence="1">
    <location>
        <begin position="1"/>
        <end position="13"/>
    </location>
</feature>
<protein>
    <submittedName>
        <fullName evidence="3">Uncharacterized protein</fullName>
    </submittedName>
</protein>
<evidence type="ECO:0000313" key="4">
    <source>
        <dbReference type="Proteomes" id="UP001499993"/>
    </source>
</evidence>
<evidence type="ECO:0000256" key="2">
    <source>
        <dbReference type="SAM" id="Phobius"/>
    </source>
</evidence>
<proteinExistence type="predicted"/>
<comment type="caution">
    <text evidence="3">The sequence shown here is derived from an EMBL/GenBank/DDBJ whole genome shotgun (WGS) entry which is preliminary data.</text>
</comment>
<organism evidence="3 4">
    <name type="scientific">Streptomonospora halophila</name>
    <dbReference type="NCBI Taxonomy" id="427369"/>
    <lineage>
        <taxon>Bacteria</taxon>
        <taxon>Bacillati</taxon>
        <taxon>Actinomycetota</taxon>
        <taxon>Actinomycetes</taxon>
        <taxon>Streptosporangiales</taxon>
        <taxon>Nocardiopsidaceae</taxon>
        <taxon>Streptomonospora</taxon>
    </lineage>
</organism>
<feature type="region of interest" description="Disordered" evidence="1">
    <location>
        <begin position="1"/>
        <end position="30"/>
    </location>
</feature>
<evidence type="ECO:0000256" key="1">
    <source>
        <dbReference type="SAM" id="MobiDB-lite"/>
    </source>
</evidence>
<keyword evidence="2" id="KW-0472">Membrane</keyword>
<feature type="transmembrane region" description="Helical" evidence="2">
    <location>
        <begin position="132"/>
        <end position="152"/>
    </location>
</feature>
<evidence type="ECO:0000313" key="3">
    <source>
        <dbReference type="EMBL" id="GAA4952146.1"/>
    </source>
</evidence>
<sequence length="337" mass="34248">MQRGRAGRAVGAGIADGAGGPAGRRRTARAPVPRGPVAAAAAAGAAWPVVLAVSGIGVQHLFWRAYSHTLQEAAWVVLFSAAVPLGGALAVGRLLSRRGAAHGGAAAAVALLLACPTAVWSVWRAWQPPDPATFALSAALSAGAFVLVVHLAQRRAPLRWAAAGSALALLVLAAGCAAAFLGGMRGEAAAAVESADGAVPVLEHPRWELREVWVGGDSLVLTYRPDGPSGGELEVRVPTGPGHGAGGDPCSEGGGACERHGVGVLHRDTTGRLELLVRGGGAATRVAAPFTEPSARRADLLEAGAHLRPATPAERGELKRLAFRGLLRHNVPGLAHW</sequence>
<feature type="transmembrane region" description="Helical" evidence="2">
    <location>
        <begin position="35"/>
        <end position="61"/>
    </location>
</feature>